<dbReference type="OrthoDB" id="5327173at2"/>
<dbReference type="RefSeq" id="WP_013468538.1">
    <property type="nucleotide sequence ID" value="NC_014810.2"/>
</dbReference>
<dbReference type="KEGG" id="hfe:HFELIS_00840"/>
<gene>
    <name evidence="1" type="ordered locus">Hfelis_00840</name>
</gene>
<dbReference type="AlphaFoldDB" id="E7AC86"/>
<evidence type="ECO:0000313" key="1">
    <source>
        <dbReference type="EMBL" id="CBY82168.1"/>
    </source>
</evidence>
<evidence type="ECO:0000313" key="2">
    <source>
        <dbReference type="Proteomes" id="UP000007934"/>
    </source>
</evidence>
<sequence length="271" mass="32416">MSRVKVIYEVGYPIFFYKRGGSGYWNDEVLDVALNGPNYERDLSGMDIFLTYLSKRNKTEIMLAFEYLFLRRVDAEFYARHESFEVMETFTQDHLHPTLLTNTPKPTYTSEYIHTIGQLFLAGYVDFLCTWDNDHHRIDYPTNLSYYKEDKYQAWVYFRDNFFYANAFDKDWDEDIYIYEGKEYSKEDCPKRQENGTTIMYGYSTMFSDTSWDTPKYWSPYNILVVRTPKGDDYFNHILAPKFYEKYKNLEVEIDNQGNILGWYDGGVKVL</sequence>
<proteinExistence type="predicted"/>
<dbReference type="STRING" id="936155.HFELIS_00840"/>
<dbReference type="eggNOG" id="ENOG502ZYGV">
    <property type="taxonomic scope" value="Bacteria"/>
</dbReference>
<organism evidence="1 2">
    <name type="scientific">Helicobacter felis (strain ATCC 49179 / CCUG 28539 / NCTC 12436 / CS1)</name>
    <dbReference type="NCBI Taxonomy" id="936155"/>
    <lineage>
        <taxon>Bacteria</taxon>
        <taxon>Pseudomonadati</taxon>
        <taxon>Campylobacterota</taxon>
        <taxon>Epsilonproteobacteria</taxon>
        <taxon>Campylobacterales</taxon>
        <taxon>Helicobacteraceae</taxon>
        <taxon>Helicobacter</taxon>
    </lineage>
</organism>
<dbReference type="HOGENOM" id="CLU_110607_0_0_7"/>
<reference evidence="1 2" key="1">
    <citation type="journal article" date="2011" name="Genome Biol. Evol.">
        <title>Comparative whole genome sequence analysis of the carcinogenic bacterial model pathogen Helicobacter felis.</title>
        <authorList>
            <person name="Arnold I.C."/>
            <person name="Zigova Z."/>
            <person name="Holden M."/>
            <person name="Lawley T.D."/>
            <person name="Rad R."/>
            <person name="Dougan G."/>
            <person name="Falkow S."/>
            <person name="Bentley S.D."/>
            <person name="Muller A."/>
        </authorList>
    </citation>
    <scope>NUCLEOTIDE SEQUENCE [LARGE SCALE GENOMIC DNA]</scope>
    <source>
        <strain evidence="2">ATCC 49179 / CCUG 28539 / NCTC 12436 / CS1</strain>
    </source>
</reference>
<accession>E7AC86</accession>
<dbReference type="GeneID" id="36134838"/>
<dbReference type="Proteomes" id="UP000007934">
    <property type="component" value="Chromosome"/>
</dbReference>
<keyword evidence="2" id="KW-1185">Reference proteome</keyword>
<protein>
    <submittedName>
        <fullName evidence="1">Uncharacterized protein</fullName>
    </submittedName>
</protein>
<dbReference type="EMBL" id="FQ670179">
    <property type="protein sequence ID" value="CBY82168.1"/>
    <property type="molecule type" value="Genomic_DNA"/>
</dbReference>
<name>E7AC86_HELFC</name>